<gene>
    <name evidence="4" type="ORF">SEUCBS140593_001515</name>
</gene>
<evidence type="ECO:0000256" key="1">
    <source>
        <dbReference type="ARBA" id="ARBA00006484"/>
    </source>
</evidence>
<keyword evidence="3" id="KW-0560">Oxidoreductase</keyword>
<dbReference type="PROSITE" id="PS00061">
    <property type="entry name" value="ADH_SHORT"/>
    <property type="match status" value="1"/>
</dbReference>
<dbReference type="InterPro" id="IPR020904">
    <property type="entry name" value="Sc_DH/Rdtase_CS"/>
</dbReference>
<organism evidence="4 5">
    <name type="scientific">Sporothrix eucalyptigena</name>
    <dbReference type="NCBI Taxonomy" id="1812306"/>
    <lineage>
        <taxon>Eukaryota</taxon>
        <taxon>Fungi</taxon>
        <taxon>Dikarya</taxon>
        <taxon>Ascomycota</taxon>
        <taxon>Pezizomycotina</taxon>
        <taxon>Sordariomycetes</taxon>
        <taxon>Sordariomycetidae</taxon>
        <taxon>Ophiostomatales</taxon>
        <taxon>Ophiostomataceae</taxon>
        <taxon>Sporothrix</taxon>
    </lineage>
</organism>
<dbReference type="InterPro" id="IPR036291">
    <property type="entry name" value="NAD(P)-bd_dom_sf"/>
</dbReference>
<protein>
    <submittedName>
        <fullName evidence="4">Uncharacterized protein</fullName>
    </submittedName>
</protein>
<dbReference type="InterPro" id="IPR002347">
    <property type="entry name" value="SDR_fam"/>
</dbReference>
<dbReference type="PANTHER" id="PTHR24321:SF8">
    <property type="entry name" value="ESTRADIOL 17-BETA-DEHYDROGENASE 8-RELATED"/>
    <property type="match status" value="1"/>
</dbReference>
<dbReference type="EMBL" id="CAWUHD010000009">
    <property type="protein sequence ID" value="CAK7212473.1"/>
    <property type="molecule type" value="Genomic_DNA"/>
</dbReference>
<evidence type="ECO:0000313" key="4">
    <source>
        <dbReference type="EMBL" id="CAK7212473.1"/>
    </source>
</evidence>
<dbReference type="PRINTS" id="PR00080">
    <property type="entry name" value="SDRFAMILY"/>
</dbReference>
<keyword evidence="2" id="KW-0521">NADP</keyword>
<dbReference type="PANTHER" id="PTHR24321">
    <property type="entry name" value="DEHYDROGENASES, SHORT CHAIN"/>
    <property type="match status" value="1"/>
</dbReference>
<proteinExistence type="inferred from homology"/>
<dbReference type="SUPFAM" id="SSF51735">
    <property type="entry name" value="NAD(P)-binding Rossmann-fold domains"/>
    <property type="match status" value="1"/>
</dbReference>
<reference evidence="4 5" key="1">
    <citation type="submission" date="2024-01" db="EMBL/GenBank/DDBJ databases">
        <authorList>
            <person name="Allen C."/>
            <person name="Tagirdzhanova G."/>
        </authorList>
    </citation>
    <scope>NUCLEOTIDE SEQUENCE [LARGE SCALE GENOMIC DNA]</scope>
</reference>
<comment type="similarity">
    <text evidence="1">Belongs to the short-chain dehydrogenases/reductases (SDR) family.</text>
</comment>
<evidence type="ECO:0000313" key="5">
    <source>
        <dbReference type="Proteomes" id="UP001642482"/>
    </source>
</evidence>
<accession>A0ABP0AYU0</accession>
<dbReference type="Pfam" id="PF13561">
    <property type="entry name" value="adh_short_C2"/>
    <property type="match status" value="1"/>
</dbReference>
<dbReference type="Proteomes" id="UP001642482">
    <property type="component" value="Unassembled WGS sequence"/>
</dbReference>
<evidence type="ECO:0000256" key="3">
    <source>
        <dbReference type="ARBA" id="ARBA00023002"/>
    </source>
</evidence>
<dbReference type="CDD" id="cd05233">
    <property type="entry name" value="SDR_c"/>
    <property type="match status" value="1"/>
</dbReference>
<dbReference type="Gene3D" id="3.40.50.720">
    <property type="entry name" value="NAD(P)-binding Rossmann-like Domain"/>
    <property type="match status" value="1"/>
</dbReference>
<dbReference type="PRINTS" id="PR00081">
    <property type="entry name" value="GDHRDH"/>
</dbReference>
<name>A0ABP0AYU0_9PEZI</name>
<keyword evidence="5" id="KW-1185">Reference proteome</keyword>
<comment type="caution">
    <text evidence="4">The sequence shown here is derived from an EMBL/GenBank/DDBJ whole genome shotgun (WGS) entry which is preliminary data.</text>
</comment>
<sequence>MIMASSFAGRAFAVTGGASGMGLATVKTLLARGACVSFCDLNQASVDKALGDFDASQRPRVFGEPLNVANRGFLKNFFQKTKSKFGRLDGIANVAGTGGRLIGTRFIWEVPTEEYDLVMDANARGVFNALAEGLAPGLMESPGCIVNVASMFAERGFRKAAPYSSSKHAVIGLTKTAAIEAAHRGIRVNAVLPGCVDTPLLRATFEQFGAEEEPNKDAPVGRYGTSDEVANIIVYLLGEESTFVTGACWNVDGGANA</sequence>
<evidence type="ECO:0000256" key="2">
    <source>
        <dbReference type="ARBA" id="ARBA00022857"/>
    </source>
</evidence>